<proteinExistence type="predicted"/>
<evidence type="ECO:0008006" key="4">
    <source>
        <dbReference type="Google" id="ProtNLM"/>
    </source>
</evidence>
<dbReference type="RefSeq" id="WP_146201341.1">
    <property type="nucleotide sequence ID" value="NZ_QGKL01000026.1"/>
</dbReference>
<accession>A0A317CKE3</accession>
<feature type="chain" id="PRO_5016367446" description="DUF2946 domain-containing protein" evidence="1">
    <location>
        <begin position="22"/>
        <end position="121"/>
    </location>
</feature>
<dbReference type="OrthoDB" id="9997508at2"/>
<dbReference type="AlphaFoldDB" id="A0A317CKE3"/>
<sequence>MKVKITLITLLMLVLNSVSIASMSVMVSVPTNDEIVMTHCEQMKVAQSERSHQKVKPSQADNPCNMDNCQCDSLNTAKVPNELLSYLAPYFGLVSFKKMDIPSLQTQFLLPNQRPPRIMPA</sequence>
<name>A0A317CKE3_9GAMM</name>
<evidence type="ECO:0000256" key="1">
    <source>
        <dbReference type="SAM" id="SignalP"/>
    </source>
</evidence>
<protein>
    <recommendedName>
        <fullName evidence="4">DUF2946 domain-containing protein</fullName>
    </recommendedName>
</protein>
<evidence type="ECO:0000313" key="2">
    <source>
        <dbReference type="EMBL" id="PWQ96802.1"/>
    </source>
</evidence>
<organism evidence="2 3">
    <name type="scientific">Leucothrix arctica</name>
    <dbReference type="NCBI Taxonomy" id="1481894"/>
    <lineage>
        <taxon>Bacteria</taxon>
        <taxon>Pseudomonadati</taxon>
        <taxon>Pseudomonadota</taxon>
        <taxon>Gammaproteobacteria</taxon>
        <taxon>Thiotrichales</taxon>
        <taxon>Thiotrichaceae</taxon>
        <taxon>Leucothrix</taxon>
    </lineage>
</organism>
<gene>
    <name evidence="2" type="ORF">DKT75_08520</name>
</gene>
<dbReference type="Proteomes" id="UP000245506">
    <property type="component" value="Unassembled WGS sequence"/>
</dbReference>
<feature type="signal peptide" evidence="1">
    <location>
        <begin position="1"/>
        <end position="21"/>
    </location>
</feature>
<reference evidence="2 3" key="1">
    <citation type="submission" date="2018-05" db="EMBL/GenBank/DDBJ databases">
        <title>Leucothrix arctica sp. nov., isolated from Arctic seawater.</title>
        <authorList>
            <person name="Choi A."/>
            <person name="Baek K."/>
        </authorList>
    </citation>
    <scope>NUCLEOTIDE SEQUENCE [LARGE SCALE GENOMIC DNA]</scope>
    <source>
        <strain evidence="2 3">IMCC9719</strain>
    </source>
</reference>
<keyword evidence="1" id="KW-0732">Signal</keyword>
<evidence type="ECO:0000313" key="3">
    <source>
        <dbReference type="Proteomes" id="UP000245506"/>
    </source>
</evidence>
<dbReference type="EMBL" id="QGKL01000026">
    <property type="protein sequence ID" value="PWQ96802.1"/>
    <property type="molecule type" value="Genomic_DNA"/>
</dbReference>
<keyword evidence="3" id="KW-1185">Reference proteome</keyword>
<comment type="caution">
    <text evidence="2">The sequence shown here is derived from an EMBL/GenBank/DDBJ whole genome shotgun (WGS) entry which is preliminary data.</text>
</comment>